<evidence type="ECO:0000313" key="1">
    <source>
        <dbReference type="EMBL" id="NDJ19525.1"/>
    </source>
</evidence>
<evidence type="ECO:0000313" key="2">
    <source>
        <dbReference type="Proteomes" id="UP000646053"/>
    </source>
</evidence>
<dbReference type="RefSeq" id="WP_162425050.1">
    <property type="nucleotide sequence ID" value="NZ_WVIE01000032.1"/>
</dbReference>
<name>A0A8J7Z540_9CYAN</name>
<dbReference type="Proteomes" id="UP000646053">
    <property type="component" value="Unassembled WGS sequence"/>
</dbReference>
<protein>
    <submittedName>
        <fullName evidence="1">Dethiobiotin synthetase</fullName>
    </submittedName>
</protein>
<reference evidence="1" key="1">
    <citation type="submission" date="2019-12" db="EMBL/GenBank/DDBJ databases">
        <title>High-Quality draft genome sequences of three cyanobacteria isolated from the limestone walls of the Old Cathedral of Coimbra.</title>
        <authorList>
            <person name="Tiago I."/>
            <person name="Soares F."/>
            <person name="Portugal A."/>
        </authorList>
    </citation>
    <scope>NUCLEOTIDE SEQUENCE</scope>
    <source>
        <strain evidence="1">A</strain>
    </source>
</reference>
<dbReference type="EMBL" id="WVIE01000032">
    <property type="protein sequence ID" value="NDJ19525.1"/>
    <property type="molecule type" value="Genomic_DNA"/>
</dbReference>
<comment type="caution">
    <text evidence="1">The sequence shown here is derived from an EMBL/GenBank/DDBJ whole genome shotgun (WGS) entry which is preliminary data.</text>
</comment>
<dbReference type="AlphaFoldDB" id="A0A8J7Z540"/>
<proteinExistence type="predicted"/>
<sequence length="113" mass="12265">MDYETACRLLIDQSDETNSNAETFLARLGQGKPPVPGQVTSILLALRVVSEGLKGQTTLDRSLANALFLISSEGRRLFDAELRRSLECPPLLNEDLERIAIAVKAIFSGSSSS</sequence>
<keyword evidence="2" id="KW-1185">Reference proteome</keyword>
<accession>A0A8J7Z540</accession>
<gene>
    <name evidence="1" type="ORF">GS601_19930</name>
</gene>
<organism evidence="1 2">
    <name type="scientific">Myxacorys almedinensis A</name>
    <dbReference type="NCBI Taxonomy" id="2690445"/>
    <lineage>
        <taxon>Bacteria</taxon>
        <taxon>Bacillati</taxon>
        <taxon>Cyanobacteriota</taxon>
        <taxon>Cyanophyceae</taxon>
        <taxon>Leptolyngbyales</taxon>
        <taxon>Leptolyngbyaceae</taxon>
        <taxon>Myxacorys</taxon>
        <taxon>Myxacorys almedinensis</taxon>
    </lineage>
</organism>